<organism evidence="2 3">
    <name type="scientific">Mogibacterium pumilum</name>
    <dbReference type="NCBI Taxonomy" id="86332"/>
    <lineage>
        <taxon>Bacteria</taxon>
        <taxon>Bacillati</taxon>
        <taxon>Bacillota</taxon>
        <taxon>Clostridia</taxon>
        <taxon>Peptostreptococcales</taxon>
        <taxon>Anaerovoracaceae</taxon>
        <taxon>Mogibacterium</taxon>
    </lineage>
</organism>
<name>A0A223AR38_9FIRM</name>
<protein>
    <recommendedName>
        <fullName evidence="1">HTH cro/C1-type domain-containing protein</fullName>
    </recommendedName>
</protein>
<dbReference type="SUPFAM" id="SSF47413">
    <property type="entry name" value="lambda repressor-like DNA-binding domains"/>
    <property type="match status" value="1"/>
</dbReference>
<dbReference type="GO" id="GO:0003677">
    <property type="term" value="F:DNA binding"/>
    <property type="evidence" value="ECO:0007669"/>
    <property type="project" value="InterPro"/>
</dbReference>
<dbReference type="EMBL" id="CP016199">
    <property type="protein sequence ID" value="ASS37389.1"/>
    <property type="molecule type" value="Genomic_DNA"/>
</dbReference>
<dbReference type="AlphaFoldDB" id="A0A223AR38"/>
<dbReference type="CDD" id="cd00093">
    <property type="entry name" value="HTH_XRE"/>
    <property type="match status" value="1"/>
</dbReference>
<dbReference type="InterPro" id="IPR010982">
    <property type="entry name" value="Lambda_DNA-bd_dom_sf"/>
</dbReference>
<evidence type="ECO:0000313" key="3">
    <source>
        <dbReference type="Proteomes" id="UP000214689"/>
    </source>
</evidence>
<dbReference type="Proteomes" id="UP000214689">
    <property type="component" value="Chromosome"/>
</dbReference>
<dbReference type="Gene3D" id="1.10.260.40">
    <property type="entry name" value="lambda repressor-like DNA-binding domains"/>
    <property type="match status" value="1"/>
</dbReference>
<dbReference type="PROSITE" id="PS50943">
    <property type="entry name" value="HTH_CROC1"/>
    <property type="match status" value="1"/>
</dbReference>
<evidence type="ECO:0000259" key="1">
    <source>
        <dbReference type="PROSITE" id="PS50943"/>
    </source>
</evidence>
<keyword evidence="3" id="KW-1185">Reference proteome</keyword>
<accession>A0A223AR38</accession>
<evidence type="ECO:0000313" key="2">
    <source>
        <dbReference type="EMBL" id="ASS37389.1"/>
    </source>
</evidence>
<proteinExistence type="predicted"/>
<dbReference type="RefSeq" id="WP_094233618.1">
    <property type="nucleotide sequence ID" value="NZ_CP016199.1"/>
</dbReference>
<reference evidence="3" key="1">
    <citation type="submission" date="2016-05" db="EMBL/GenBank/DDBJ databases">
        <authorList>
            <person name="Holder M.E."/>
            <person name="Ajami N.J."/>
            <person name="Petrosino J.F."/>
        </authorList>
    </citation>
    <scope>NUCLEOTIDE SEQUENCE [LARGE SCALE GENOMIC DNA]</scope>
    <source>
        <strain evidence="3">ATCC 700696</strain>
    </source>
</reference>
<feature type="domain" description="HTH cro/C1-type" evidence="1">
    <location>
        <begin position="12"/>
        <end position="70"/>
    </location>
</feature>
<gene>
    <name evidence="2" type="ORF">AXF17_02185</name>
</gene>
<sequence length="78" mass="8910">MQIKSEEIAQIINEIRKEKKLKITELAALSGVNYMQLYNSINNKSRARELKASELIRVCTILGINDLSVFYKKTKPPA</sequence>
<dbReference type="InterPro" id="IPR001387">
    <property type="entry name" value="Cro/C1-type_HTH"/>
</dbReference>
<dbReference type="Pfam" id="PF13443">
    <property type="entry name" value="HTH_26"/>
    <property type="match status" value="1"/>
</dbReference>